<keyword evidence="2" id="KW-1185">Reference proteome</keyword>
<evidence type="ECO:0000313" key="1">
    <source>
        <dbReference type="EMBL" id="SFD28870.1"/>
    </source>
</evidence>
<dbReference type="Proteomes" id="UP000199672">
    <property type="component" value="Unassembled WGS sequence"/>
</dbReference>
<dbReference type="EMBL" id="FOMH01000006">
    <property type="protein sequence ID" value="SFD28870.1"/>
    <property type="molecule type" value="Genomic_DNA"/>
</dbReference>
<protein>
    <submittedName>
        <fullName evidence="1">Uncharacterized protein</fullName>
    </submittedName>
</protein>
<reference evidence="2" key="1">
    <citation type="submission" date="2016-10" db="EMBL/GenBank/DDBJ databases">
        <authorList>
            <person name="Varghese N."/>
            <person name="Submissions S."/>
        </authorList>
    </citation>
    <scope>NUCLEOTIDE SEQUENCE [LARGE SCALE GENOMIC DNA]</scope>
    <source>
        <strain evidence="2">CGMCC 1.10370</strain>
    </source>
</reference>
<evidence type="ECO:0000313" key="2">
    <source>
        <dbReference type="Proteomes" id="UP000199672"/>
    </source>
</evidence>
<proteinExistence type="predicted"/>
<sequence length="134" mass="15087">MFFTLSCCNESENKEIKNDNSNNEETDIISEHDTPDQYWYTEGCQNVTSGTCCVVNGSLYVIPNSTYTYSYRGNQNPSDIHWEVVSGDITLKKGQGTNQAIFYIGKNFTNGAIRAYNNIGLLCSNKIEITKLEK</sequence>
<name>A0A1I1REP8_9FLAO</name>
<organism evidence="1 2">
    <name type="scientific">Flavobacterium phragmitis</name>
    <dbReference type="NCBI Taxonomy" id="739143"/>
    <lineage>
        <taxon>Bacteria</taxon>
        <taxon>Pseudomonadati</taxon>
        <taxon>Bacteroidota</taxon>
        <taxon>Flavobacteriia</taxon>
        <taxon>Flavobacteriales</taxon>
        <taxon>Flavobacteriaceae</taxon>
        <taxon>Flavobacterium</taxon>
    </lineage>
</organism>
<gene>
    <name evidence="1" type="ORF">SAMN05216297_106235</name>
</gene>
<dbReference type="STRING" id="739143.SAMN05216297_106235"/>
<dbReference type="AlphaFoldDB" id="A0A1I1REP8"/>
<accession>A0A1I1REP8</accession>